<dbReference type="EMBL" id="MG011690">
    <property type="protein sequence ID" value="AVK76643.1"/>
    <property type="molecule type" value="Genomic_DNA"/>
</dbReference>
<dbReference type="GeneID" id="36843356"/>
<evidence type="ECO:0000313" key="1">
    <source>
        <dbReference type="EMBL" id="AVK76643.1"/>
    </source>
</evidence>
<accession>A0A2U7UDY0</accession>
<gene>
    <name evidence="1" type="ORF">pneo_cds_1036</name>
</gene>
<organism evidence="1">
    <name type="scientific">Pandoravirus neocaledonia</name>
    <dbReference type="NCBI Taxonomy" id="2107708"/>
    <lineage>
        <taxon>Viruses</taxon>
        <taxon>Pandoravirus</taxon>
    </lineage>
</organism>
<reference evidence="1" key="1">
    <citation type="journal article" date="2018" name="Nat. Commun.">
        <title>Diversity and evolution of the emerging Pandoraviridae family.</title>
        <authorList>
            <person name="Legendre M."/>
            <person name="Fabre E."/>
            <person name="Poirot O."/>
            <person name="Jeudy S."/>
            <person name="Lartigue A."/>
            <person name="Alempic J.M."/>
            <person name="Beucher L."/>
            <person name="Philippe N."/>
            <person name="Bertaux L."/>
            <person name="Christo-Foroux E."/>
            <person name="Labadie K."/>
            <person name="Coute Y."/>
            <person name="Abergel C."/>
            <person name="Claverie J.M."/>
        </authorList>
    </citation>
    <scope>NUCLEOTIDE SEQUENCE [LARGE SCALE GENOMIC DNA]</scope>
    <source>
        <strain evidence="1">Neocaledonia</strain>
    </source>
</reference>
<dbReference type="RefSeq" id="YP_009482646.1">
    <property type="nucleotide sequence ID" value="NC_037666.1"/>
</dbReference>
<dbReference type="KEGG" id="vg:36843356"/>
<protein>
    <submittedName>
        <fullName evidence="1">Uncharacterized protein</fullName>
    </submittedName>
</protein>
<proteinExistence type="predicted"/>
<name>A0A2U7UDY0_9VIRU</name>
<sequence length="61" mass="6719">MPLWLCRIRSCLAIWKIKAGATAAKSKTSTFSPMIRAASMPSRPSCRIFPRRPTGARASLL</sequence>
<dbReference type="Proteomes" id="UP000249287">
    <property type="component" value="Segment"/>
</dbReference>